<keyword evidence="3" id="KW-1185">Reference proteome</keyword>
<proteinExistence type="predicted"/>
<evidence type="ECO:0000313" key="4">
    <source>
        <dbReference type="WBParaSite" id="ASIM_0001968701-mRNA-1"/>
    </source>
</evidence>
<dbReference type="AlphaFoldDB" id="A0A0M3KFC8"/>
<name>A0A0M3KFC8_ANISI</name>
<organism evidence="4">
    <name type="scientific">Anisakis simplex</name>
    <name type="common">Herring worm</name>
    <dbReference type="NCBI Taxonomy" id="6269"/>
    <lineage>
        <taxon>Eukaryota</taxon>
        <taxon>Metazoa</taxon>
        <taxon>Ecdysozoa</taxon>
        <taxon>Nematoda</taxon>
        <taxon>Chromadorea</taxon>
        <taxon>Rhabditida</taxon>
        <taxon>Spirurina</taxon>
        <taxon>Ascaridomorpha</taxon>
        <taxon>Ascaridoidea</taxon>
        <taxon>Anisakidae</taxon>
        <taxon>Anisakis</taxon>
        <taxon>Anisakis simplex complex</taxon>
    </lineage>
</organism>
<protein>
    <submittedName>
        <fullName evidence="4">Collagen alpha-1(I) chain-like</fullName>
    </submittedName>
</protein>
<accession>A0A0M3KFC8</accession>
<reference evidence="4" key="1">
    <citation type="submission" date="2017-02" db="UniProtKB">
        <authorList>
            <consortium name="WormBaseParasite"/>
        </authorList>
    </citation>
    <scope>IDENTIFICATION</scope>
</reference>
<evidence type="ECO:0000313" key="2">
    <source>
        <dbReference type="EMBL" id="VDK67421.1"/>
    </source>
</evidence>
<dbReference type="WBParaSite" id="ASIM_0001968701-mRNA-1">
    <property type="protein sequence ID" value="ASIM_0001968701-mRNA-1"/>
    <property type="gene ID" value="ASIM_0001968701"/>
</dbReference>
<evidence type="ECO:0000313" key="3">
    <source>
        <dbReference type="Proteomes" id="UP000267096"/>
    </source>
</evidence>
<dbReference type="Proteomes" id="UP000267096">
    <property type="component" value="Unassembled WGS sequence"/>
</dbReference>
<reference evidence="2 3" key="2">
    <citation type="submission" date="2018-11" db="EMBL/GenBank/DDBJ databases">
        <authorList>
            <consortium name="Pathogen Informatics"/>
        </authorList>
    </citation>
    <scope>NUCLEOTIDE SEQUENCE [LARGE SCALE GENOMIC DNA]</scope>
</reference>
<feature type="region of interest" description="Disordered" evidence="1">
    <location>
        <begin position="1"/>
        <end position="48"/>
    </location>
</feature>
<gene>
    <name evidence="2" type="ORF">ASIM_LOCUS19077</name>
</gene>
<sequence>MGPRGPPGEMGAEGEPGKPGVQHEIIKQHQHLIKAASERSTTSKDLKP</sequence>
<evidence type="ECO:0000256" key="1">
    <source>
        <dbReference type="SAM" id="MobiDB-lite"/>
    </source>
</evidence>
<dbReference type="EMBL" id="UYRR01036575">
    <property type="protein sequence ID" value="VDK67421.1"/>
    <property type="molecule type" value="Genomic_DNA"/>
</dbReference>
<dbReference type="Gene3D" id="1.20.5.320">
    <property type="entry name" value="6-Phosphogluconate Dehydrogenase, domain 3"/>
    <property type="match status" value="1"/>
</dbReference>